<dbReference type="GO" id="GO:0005634">
    <property type="term" value="C:nucleus"/>
    <property type="evidence" value="ECO:0007669"/>
    <property type="project" value="TreeGrafter"/>
</dbReference>
<dbReference type="GeneTree" id="ENSGT00410000025918"/>
<evidence type="ECO:0000313" key="5">
    <source>
        <dbReference type="Proteomes" id="UP000261540"/>
    </source>
</evidence>
<feature type="region of interest" description="Disordered" evidence="2">
    <location>
        <begin position="1516"/>
        <end position="1585"/>
    </location>
</feature>
<feature type="compositionally biased region" description="Acidic residues" evidence="2">
    <location>
        <begin position="37"/>
        <end position="48"/>
    </location>
</feature>
<feature type="region of interest" description="Disordered" evidence="2">
    <location>
        <begin position="1"/>
        <end position="58"/>
    </location>
</feature>
<evidence type="ECO:0000256" key="1">
    <source>
        <dbReference type="SAM" id="Coils"/>
    </source>
</evidence>
<keyword evidence="1" id="KW-0175">Coiled coil</keyword>
<dbReference type="InterPro" id="IPR040850">
    <property type="entry name" value="Knl1_RWD_C"/>
</dbReference>
<dbReference type="CDD" id="cd21853">
    <property type="entry name" value="KNL1_NTD"/>
    <property type="match status" value="1"/>
</dbReference>
<feature type="compositionally biased region" description="Basic and acidic residues" evidence="2">
    <location>
        <begin position="1481"/>
        <end position="1497"/>
    </location>
</feature>
<dbReference type="Pfam" id="PF19221">
    <property type="entry name" value="MELT"/>
    <property type="match status" value="11"/>
</dbReference>
<evidence type="ECO:0000259" key="3">
    <source>
        <dbReference type="Pfam" id="PF18210"/>
    </source>
</evidence>
<feature type="compositionally biased region" description="Basic and acidic residues" evidence="2">
    <location>
        <begin position="1528"/>
        <end position="1544"/>
    </location>
</feature>
<dbReference type="PANTHER" id="PTHR16520">
    <property type="entry name" value="KINETOCHORE SCAFFOLD 1"/>
    <property type="match status" value="1"/>
</dbReference>
<dbReference type="STRING" id="1676925.ENSPKIP00000017105"/>
<feature type="compositionally biased region" description="Polar residues" evidence="2">
    <location>
        <begin position="1566"/>
        <end position="1576"/>
    </location>
</feature>
<dbReference type="InterPro" id="IPR043651">
    <property type="entry name" value="KNL1_MELT_rpt"/>
</dbReference>
<feature type="compositionally biased region" description="Polar residues" evidence="2">
    <location>
        <begin position="1545"/>
        <end position="1557"/>
    </location>
</feature>
<dbReference type="InterPro" id="IPR037388">
    <property type="entry name" value="Blinkin"/>
</dbReference>
<evidence type="ECO:0000313" key="4">
    <source>
        <dbReference type="Ensembl" id="ENSPKIP00000017105.1"/>
    </source>
</evidence>
<dbReference type="GO" id="GO:0051301">
    <property type="term" value="P:cell division"/>
    <property type="evidence" value="ECO:0007669"/>
    <property type="project" value="InterPro"/>
</dbReference>
<feature type="domain" description="Knl1 C-terminal RWD" evidence="3">
    <location>
        <begin position="1805"/>
        <end position="1969"/>
    </location>
</feature>
<feature type="region of interest" description="Disordered" evidence="2">
    <location>
        <begin position="1474"/>
        <end position="1499"/>
    </location>
</feature>
<name>A0A3B3RGV0_9TELE</name>
<evidence type="ECO:0000256" key="2">
    <source>
        <dbReference type="SAM" id="MobiDB-lite"/>
    </source>
</evidence>
<keyword evidence="5" id="KW-1185">Reference proteome</keyword>
<feature type="coiled-coil region" evidence="1">
    <location>
        <begin position="1768"/>
        <end position="1823"/>
    </location>
</feature>
<organism evidence="4 5">
    <name type="scientific">Paramormyrops kingsleyae</name>
    <dbReference type="NCBI Taxonomy" id="1676925"/>
    <lineage>
        <taxon>Eukaryota</taxon>
        <taxon>Metazoa</taxon>
        <taxon>Chordata</taxon>
        <taxon>Craniata</taxon>
        <taxon>Vertebrata</taxon>
        <taxon>Euteleostomi</taxon>
        <taxon>Actinopterygii</taxon>
        <taxon>Neopterygii</taxon>
        <taxon>Teleostei</taxon>
        <taxon>Osteoglossocephala</taxon>
        <taxon>Osteoglossomorpha</taxon>
        <taxon>Osteoglossiformes</taxon>
        <taxon>Mormyridae</taxon>
        <taxon>Paramormyrops</taxon>
    </lineage>
</organism>
<feature type="region of interest" description="Disordered" evidence="2">
    <location>
        <begin position="864"/>
        <end position="885"/>
    </location>
</feature>
<reference evidence="4" key="2">
    <citation type="submission" date="2025-09" db="UniProtKB">
        <authorList>
            <consortium name="Ensembl"/>
        </authorList>
    </citation>
    <scope>IDENTIFICATION</scope>
</reference>
<dbReference type="GO" id="GO:0034501">
    <property type="term" value="P:protein localization to kinetochore"/>
    <property type="evidence" value="ECO:0007669"/>
    <property type="project" value="InterPro"/>
</dbReference>
<dbReference type="Proteomes" id="UP000261540">
    <property type="component" value="Unplaced"/>
</dbReference>
<dbReference type="CDD" id="cd22817">
    <property type="entry name" value="DRWD-N_Knl1"/>
    <property type="match status" value="1"/>
</dbReference>
<proteinExistence type="predicted"/>
<protein>
    <recommendedName>
        <fullName evidence="3">Knl1 C-terminal RWD domain-containing protein</fullName>
    </recommendedName>
</protein>
<accession>A0A3B3RGV0</accession>
<dbReference type="Pfam" id="PF18210">
    <property type="entry name" value="Knl1_RWD_C"/>
    <property type="match status" value="1"/>
</dbReference>
<dbReference type="PANTHER" id="PTHR16520:SF3">
    <property type="entry name" value="KINETOCHORE SCAFFOLD 1"/>
    <property type="match status" value="1"/>
</dbReference>
<sequence length="2068" mass="229157">MDTAEAARNRNNPSKPGSRRISSILKAPRTPLKSVDVDNEDCQDEPTEPVEKKRKSRRVSFATTNDIKYISDTKNSSPGMGLCEDLDITGTEQQNERIYGTNNTVQQIVGMETLLNAPLHVSHQHNKENMFYMDYQDGNSDKTILFSGEDTACMEMTHCHTVIDNDAVDFNKTVPSSEIIAFASEEKREKNSNYENLCKPGNSFKGPDTSVGAQITESDMDDFLASLTEIAGNSCPGTSSQGPKTTTMGTSFIQCSDSAVCPKVNTKAFLSSLSSYRLGADKVNQAPCITKMASKNDVMSTTTFPTPKHSLQLNERIVTEADGDDMDLTKNQAVLMDGKDLWVQEQSTNQENLKVTNEFMGSDDMEMTRNHTVLIDSQKMHGMLNPPLSSSRRSICSTTAKDKTIIFSEDDYGMEMTAALTTPIEEINHPAISGKPKVKPGSCVFGDIGMTSYQTDTISPNVLAAEPSDSDDMEITRSQTVFTHSKTCGVGQANPSLASSRKSICSTTASDKTIIFSGDDYGMDMTAALTTPIEEINHPAMSEQKKVFKSPKVKPGSYVFADIGMTSHLTDAINPNVLAAEPSDSDDMEITRSQTVFTHSKTCGVGHANPSLATGRRSLSYMPTNKTVIFSDDDFGMEMTTALTMPIEENHPPVITNKEMNRQIPPTKSVVHYEQTNMTGPSSNQNGPGRQSWSHVPVNKIEDDCGMEMTTALIVPVEEHTLVPTSEGKAAISFPSTNCIGESGQVDGMEMTRNQMGSVSQNVLAAEHFDSDMEITRSQTVAIDSKTCSVGMANTFHATRRKSFSCMPANGTIMFSDEDVGMEMTTAIAAPIEENHSPVITNNMCEEIPLAKSAHLYEQANNLQPTNSQKVPGNRTGSAASGSFDADDMKITKSQTFDSKSCAVGMAYPSSPIRRKSITCRPTDKTVMFSEDDFDMEMTTAHTVPFEESRHVLTNAGKASFRFPGKTSTAHSGPSHHMELLSDQTGSVSHSLFTTEPSNSDDVDVTRVQTVVDYKTPGFGMANSLCLTGRKSLSYMPVNKTLSSEVDIRSDGEMTTALGMPIKESSHCNLTKACRETAKISSDESDGTRMVNQSTSNDEILSLTSPAFVSDMRMKSDEALGAASDTSKGAPPQDITVFAEENYNGMEMTTAFTVEIDENAYIKETATVPCFDLPNTGMTSSQTEYSGPCNNEVAKQGIQTTVSNSDIHLNVGKIAVTVAKGNTLKENERNLASMDQSSFPEHTVMHSELKDNCNKNNVFVMDCTDTTCKESDDLVHKRDSVFTVHPLLNQNEKKSVRASKKISRRMSLTDLQSKLNTMRDIIIEPVDTANGCLTAPVPQLSSEVKDSVSESRNCPSNEDCKNYQPALHSPLNISKEDENDQWKDGFVCTTQTNMTAPIPFLKSKPKIGRMSFGGFLPKLPQKNKSLSKNFPEITKGGHLESLLTKRVSHGAFHHSSSGPVENIDDEMLPEISSEEDLSETIEGRGHASSRIQEDASKGELGQDAVDEPLVEAPIQNVAQGLKRSSPMDGHEERTEERKTKKNLDSEGSSKFTSQLNRNVADAAEENPSSTTVKTLDTTNSSNNSTYLRAEGTFDTSAQRCSQFETDFDEATGYEIDLQKKLDDGSITVKEFLNFFGIDFVIHKPRQSVLPDNFALAHEPQDLLMEKYVNRPKQQVYEDDNQELSKIVEKLKTRMWDQNKPLKMINQSFWEVVKTYSDEQLQRLRSKLRERKVYFRKKSKGFSHEMKIGLYSSLVQTTQLAQQNLTEKINEADEFLKNLDDCLQDLQAELDLMDEEGLEEVGANSELMHTLEVKQQELESLNVAVTENERGISFLVMEKNSIEDKICRIQEETKEFEKNITVLDRVIEWKLSEESESRALYTFLNGSVELEVLFESCANTTGQTDQKVNDIRFHLQLDEENSMCYARLVHKLISQFIKSESNWMEKYPTRPNIPLLLHNVALVVSRCRVLGEEIHQLWKWGSLKFDVLQIGCQETQISILFSSLKAFAKFEVTLAIDPAYPASHLEVLTFKNYIGNTRLEQLEEIVSTVTPARNYLTRIVKRIHDVILH</sequence>
<reference evidence="4" key="1">
    <citation type="submission" date="2025-08" db="UniProtKB">
        <authorList>
            <consortium name="Ensembl"/>
        </authorList>
    </citation>
    <scope>IDENTIFICATION</scope>
</reference>
<dbReference type="Ensembl" id="ENSPKIT00000041612.1">
    <property type="protein sequence ID" value="ENSPKIP00000017105.1"/>
    <property type="gene ID" value="ENSPKIG00000003148.1"/>
</dbReference>
<feature type="compositionally biased region" description="Polar residues" evidence="2">
    <location>
        <begin position="864"/>
        <end position="881"/>
    </location>
</feature>
<dbReference type="GO" id="GO:0008608">
    <property type="term" value="P:attachment of spindle microtubules to kinetochore"/>
    <property type="evidence" value="ECO:0007669"/>
    <property type="project" value="InterPro"/>
</dbReference>